<dbReference type="GO" id="GO:0034389">
    <property type="term" value="P:lipid droplet organization"/>
    <property type="evidence" value="ECO:0007669"/>
    <property type="project" value="InterPro"/>
</dbReference>
<feature type="transmembrane region" description="Helical" evidence="8">
    <location>
        <begin position="190"/>
        <end position="214"/>
    </location>
</feature>
<sequence length="257" mass="28745">MAAADAVVGVLGAFWRRPDARRLFPLLFPAICVVGSLLKELDLVPQSYFSSSGNVLNVFFVKVSWGWTIFLLAPFVALSNSISRPWAFVLRRLSSLLVATGIWYVCTETFFFIEDLTGCCYETGNVQVVLGEFQTKAACKKAGFYWEGFDISGHSFILSYSALVIVEEMAGMVDPRSGQPKGLRKDVLSVLYVSLNCIVALWVLMFASTSVYFHTPVHKILGTGTGLFTWLVTYHYWYLMEMSPGLPPKPKVYKQRA</sequence>
<evidence type="ECO:0000256" key="2">
    <source>
        <dbReference type="ARBA" id="ARBA00022692"/>
    </source>
</evidence>
<dbReference type="GO" id="GO:0005789">
    <property type="term" value="C:endoplasmic reticulum membrane"/>
    <property type="evidence" value="ECO:0007669"/>
    <property type="project" value="UniProtKB-SubCell"/>
</dbReference>
<evidence type="ECO:0000256" key="1">
    <source>
        <dbReference type="ARBA" id="ARBA00004477"/>
    </source>
</evidence>
<keyword evidence="3" id="KW-0378">Hydrolase</keyword>
<name>A0AAY4DCT0_9TELE</name>
<feature type="transmembrane region" description="Helical" evidence="8">
    <location>
        <begin position="93"/>
        <end position="113"/>
    </location>
</feature>
<feature type="transmembrane region" description="Helical" evidence="8">
    <location>
        <begin position="151"/>
        <end position="170"/>
    </location>
</feature>
<evidence type="ECO:0000256" key="5">
    <source>
        <dbReference type="ARBA" id="ARBA00022989"/>
    </source>
</evidence>
<feature type="transmembrane region" description="Helical" evidence="8">
    <location>
        <begin position="220"/>
        <end position="239"/>
    </location>
</feature>
<organism evidence="9 10">
    <name type="scientific">Denticeps clupeoides</name>
    <name type="common">denticle herring</name>
    <dbReference type="NCBI Taxonomy" id="299321"/>
    <lineage>
        <taxon>Eukaryota</taxon>
        <taxon>Metazoa</taxon>
        <taxon>Chordata</taxon>
        <taxon>Craniata</taxon>
        <taxon>Vertebrata</taxon>
        <taxon>Euteleostomi</taxon>
        <taxon>Actinopterygii</taxon>
        <taxon>Neopterygii</taxon>
        <taxon>Teleostei</taxon>
        <taxon>Clupei</taxon>
        <taxon>Clupeiformes</taxon>
        <taxon>Denticipitoidei</taxon>
        <taxon>Denticipitidae</taxon>
        <taxon>Denticeps</taxon>
    </lineage>
</organism>
<proteinExistence type="inferred from homology"/>
<reference evidence="9" key="2">
    <citation type="submission" date="2025-08" db="UniProtKB">
        <authorList>
            <consortium name="Ensembl"/>
        </authorList>
    </citation>
    <scope>IDENTIFICATION</scope>
</reference>
<keyword evidence="2 8" id="KW-0812">Transmembrane</keyword>
<reference evidence="9" key="3">
    <citation type="submission" date="2025-09" db="UniProtKB">
        <authorList>
            <consortium name="Ensembl"/>
        </authorList>
    </citation>
    <scope>IDENTIFICATION</scope>
</reference>
<keyword evidence="6" id="KW-0443">Lipid metabolism</keyword>
<dbReference type="InterPro" id="IPR019388">
    <property type="entry name" value="FIT"/>
</dbReference>
<evidence type="ECO:0000256" key="7">
    <source>
        <dbReference type="ARBA" id="ARBA00023136"/>
    </source>
</evidence>
<dbReference type="HAMAP" id="MF_03230">
    <property type="entry name" value="FITM2"/>
    <property type="match status" value="1"/>
</dbReference>
<dbReference type="InterPro" id="IPR046401">
    <property type="entry name" value="FITM1/2"/>
</dbReference>
<evidence type="ECO:0000256" key="4">
    <source>
        <dbReference type="ARBA" id="ARBA00022824"/>
    </source>
</evidence>
<dbReference type="PANTHER" id="PTHR23129">
    <property type="entry name" value="ACYL-COENZYME A DIPHOSPHATASE FITM2"/>
    <property type="match status" value="1"/>
</dbReference>
<dbReference type="Proteomes" id="UP000694580">
    <property type="component" value="Chromosome 10"/>
</dbReference>
<dbReference type="GeneID" id="114798607"/>
<evidence type="ECO:0000256" key="3">
    <source>
        <dbReference type="ARBA" id="ARBA00022801"/>
    </source>
</evidence>
<evidence type="ECO:0000313" key="10">
    <source>
        <dbReference type="Proteomes" id="UP000694580"/>
    </source>
</evidence>
<feature type="transmembrane region" description="Helical" evidence="8">
    <location>
        <begin position="23"/>
        <end position="39"/>
    </location>
</feature>
<dbReference type="PANTHER" id="PTHR23129:SF1">
    <property type="entry name" value="ACYL-COENZYME A DIPHOSPHATASE FITM2"/>
    <property type="match status" value="1"/>
</dbReference>
<dbReference type="Pfam" id="PF10261">
    <property type="entry name" value="FIT"/>
    <property type="match status" value="1"/>
</dbReference>
<dbReference type="AlphaFoldDB" id="A0AAY4DCT0"/>
<keyword evidence="7 8" id="KW-0472">Membrane</keyword>
<evidence type="ECO:0000313" key="9">
    <source>
        <dbReference type="Ensembl" id="ENSDCDP00010043233.1"/>
    </source>
</evidence>
<protein>
    <recommendedName>
        <fullName evidence="11">Fat storage-inducing transmembrane protein 2</fullName>
    </recommendedName>
</protein>
<evidence type="ECO:0008006" key="11">
    <source>
        <dbReference type="Google" id="ProtNLM"/>
    </source>
</evidence>
<evidence type="ECO:0000256" key="8">
    <source>
        <dbReference type="SAM" id="Phobius"/>
    </source>
</evidence>
<gene>
    <name evidence="9" type="primary">FITM2</name>
</gene>
<keyword evidence="10" id="KW-1185">Reference proteome</keyword>
<accession>A0AAY4DCT0</accession>
<dbReference type="GO" id="GO:0019915">
    <property type="term" value="P:lipid storage"/>
    <property type="evidence" value="ECO:0007669"/>
    <property type="project" value="InterPro"/>
</dbReference>
<dbReference type="Ensembl" id="ENSDCDT00010053289.1">
    <property type="protein sequence ID" value="ENSDCDP00010043233.1"/>
    <property type="gene ID" value="ENSDCDG00010027031.1"/>
</dbReference>
<comment type="subcellular location">
    <subcellularLocation>
        <location evidence="1">Endoplasmic reticulum membrane</location>
        <topology evidence="1">Multi-pass membrane protein</topology>
    </subcellularLocation>
</comment>
<evidence type="ECO:0000256" key="6">
    <source>
        <dbReference type="ARBA" id="ARBA00023098"/>
    </source>
</evidence>
<keyword evidence="5 8" id="KW-1133">Transmembrane helix</keyword>
<feature type="transmembrane region" description="Helical" evidence="8">
    <location>
        <begin position="59"/>
        <end position="81"/>
    </location>
</feature>
<dbReference type="RefSeq" id="XP_028850287.1">
    <property type="nucleotide sequence ID" value="XM_028994454.1"/>
</dbReference>
<reference evidence="9 10" key="1">
    <citation type="submission" date="2020-06" db="EMBL/GenBank/DDBJ databases">
        <authorList>
            <consortium name="Wellcome Sanger Institute Data Sharing"/>
        </authorList>
    </citation>
    <scope>NUCLEOTIDE SEQUENCE [LARGE SCALE GENOMIC DNA]</scope>
</reference>
<dbReference type="GO" id="GO:0010945">
    <property type="term" value="F:coenzyme A diphosphatase activity"/>
    <property type="evidence" value="ECO:0007669"/>
    <property type="project" value="InterPro"/>
</dbReference>
<keyword evidence="4" id="KW-0256">Endoplasmic reticulum</keyword>
<dbReference type="GO" id="GO:0008654">
    <property type="term" value="P:phospholipid biosynthetic process"/>
    <property type="evidence" value="ECO:0007669"/>
    <property type="project" value="TreeGrafter"/>
</dbReference>
<dbReference type="GeneTree" id="ENSGT00530000063693"/>